<dbReference type="AlphaFoldDB" id="A0A834LC07"/>
<evidence type="ECO:0000313" key="2">
    <source>
        <dbReference type="Proteomes" id="UP000626092"/>
    </source>
</evidence>
<dbReference type="OrthoDB" id="1802149at2759"/>
<organism evidence="1 2">
    <name type="scientific">Rhododendron simsii</name>
    <name type="common">Sims's rhododendron</name>
    <dbReference type="NCBI Taxonomy" id="118357"/>
    <lineage>
        <taxon>Eukaryota</taxon>
        <taxon>Viridiplantae</taxon>
        <taxon>Streptophyta</taxon>
        <taxon>Embryophyta</taxon>
        <taxon>Tracheophyta</taxon>
        <taxon>Spermatophyta</taxon>
        <taxon>Magnoliopsida</taxon>
        <taxon>eudicotyledons</taxon>
        <taxon>Gunneridae</taxon>
        <taxon>Pentapetalae</taxon>
        <taxon>asterids</taxon>
        <taxon>Ericales</taxon>
        <taxon>Ericaceae</taxon>
        <taxon>Ericoideae</taxon>
        <taxon>Rhodoreae</taxon>
        <taxon>Rhododendron</taxon>
    </lineage>
</organism>
<accession>A0A834LC07</accession>
<reference evidence="1" key="1">
    <citation type="submission" date="2019-11" db="EMBL/GenBank/DDBJ databases">
        <authorList>
            <person name="Liu Y."/>
            <person name="Hou J."/>
            <person name="Li T.-Q."/>
            <person name="Guan C.-H."/>
            <person name="Wu X."/>
            <person name="Wu H.-Z."/>
            <person name="Ling F."/>
            <person name="Zhang R."/>
            <person name="Shi X.-G."/>
            <person name="Ren J.-P."/>
            <person name="Chen E.-F."/>
            <person name="Sun J.-M."/>
        </authorList>
    </citation>
    <scope>NUCLEOTIDE SEQUENCE</scope>
    <source>
        <strain evidence="1">Adult_tree_wgs_1</strain>
        <tissue evidence="1">Leaves</tissue>
    </source>
</reference>
<keyword evidence="2" id="KW-1185">Reference proteome</keyword>
<comment type="caution">
    <text evidence="1">The sequence shown here is derived from an EMBL/GenBank/DDBJ whole genome shotgun (WGS) entry which is preliminary data.</text>
</comment>
<dbReference type="Proteomes" id="UP000626092">
    <property type="component" value="Unassembled WGS sequence"/>
</dbReference>
<evidence type="ECO:0000313" key="1">
    <source>
        <dbReference type="EMBL" id="KAF7132553.1"/>
    </source>
</evidence>
<name>A0A834LC07_RHOSS</name>
<proteinExistence type="predicted"/>
<dbReference type="EMBL" id="WJXA01000009">
    <property type="protein sequence ID" value="KAF7132553.1"/>
    <property type="molecule type" value="Genomic_DNA"/>
</dbReference>
<gene>
    <name evidence="1" type="ORF">RHSIM_Rhsim09G0038100</name>
</gene>
<sequence>MAFKSFMGLVFSAMGGGPIFPSVFFKDFCIPGGGSGCLSMRSSKISVADRTKRMVGDCGLQHLLLCPSTESEKKIDGFQKLHGSCFLGDGRWSDFPECVFQGFLRSRRGEWMPFDAFISDICNRSGQENGWGLQFHHQVIDG</sequence>
<protein>
    <submittedName>
        <fullName evidence="1">Uncharacterized protein</fullName>
    </submittedName>
</protein>